<dbReference type="GO" id="GO:0008889">
    <property type="term" value="F:glycerophosphodiester phosphodiesterase activity"/>
    <property type="evidence" value="ECO:0007669"/>
    <property type="project" value="UniProtKB-EC"/>
</dbReference>
<name>A0A7W8NR95_9DEIO</name>
<dbReference type="PROSITE" id="PS51704">
    <property type="entry name" value="GP_PDE"/>
    <property type="match status" value="1"/>
</dbReference>
<dbReference type="PANTHER" id="PTHR46211">
    <property type="entry name" value="GLYCEROPHOSPHORYL DIESTER PHOSPHODIESTERASE"/>
    <property type="match status" value="1"/>
</dbReference>
<dbReference type="PANTHER" id="PTHR46211:SF14">
    <property type="entry name" value="GLYCEROPHOSPHODIESTER PHOSPHODIESTERASE"/>
    <property type="match status" value="1"/>
</dbReference>
<dbReference type="RefSeq" id="WP_184111429.1">
    <property type="nucleotide sequence ID" value="NZ_BNAJ01000004.1"/>
</dbReference>
<keyword evidence="5" id="KW-1185">Reference proteome</keyword>
<dbReference type="CDD" id="cd08556">
    <property type="entry name" value="GDPD"/>
    <property type="match status" value="1"/>
</dbReference>
<reference evidence="2" key="1">
    <citation type="journal article" date="2014" name="Int. J. Syst. Evol. Microbiol.">
        <title>Complete genome of a new Firmicutes species belonging to the dominant human colonic microbiota ('Ruminococcus bicirculans') reveals two chromosomes and a selective capacity to utilize plant glucans.</title>
        <authorList>
            <consortium name="NISC Comparative Sequencing Program"/>
            <person name="Wegmann U."/>
            <person name="Louis P."/>
            <person name="Goesmann A."/>
            <person name="Henrissat B."/>
            <person name="Duncan S.H."/>
            <person name="Flint H.J."/>
        </authorList>
    </citation>
    <scope>NUCLEOTIDE SEQUENCE</scope>
    <source>
        <strain evidence="2">CGMCC 1.18437</strain>
    </source>
</reference>
<dbReference type="AlphaFoldDB" id="A0A7W8NR95"/>
<evidence type="ECO:0000259" key="1">
    <source>
        <dbReference type="PROSITE" id="PS51704"/>
    </source>
</evidence>
<dbReference type="EC" id="3.1.4.46" evidence="3"/>
<dbReference type="InterPro" id="IPR030395">
    <property type="entry name" value="GP_PDE_dom"/>
</dbReference>
<gene>
    <name evidence="2" type="ORF">GCM10017781_18480</name>
    <name evidence="3" type="ORF">HNQ07_002117</name>
</gene>
<evidence type="ECO:0000313" key="5">
    <source>
        <dbReference type="Proteomes" id="UP000619376"/>
    </source>
</evidence>
<dbReference type="EMBL" id="JACHFK010000004">
    <property type="protein sequence ID" value="MBB5376653.1"/>
    <property type="molecule type" value="Genomic_DNA"/>
</dbReference>
<dbReference type="Pfam" id="PF03009">
    <property type="entry name" value="GDPD"/>
    <property type="match status" value="1"/>
</dbReference>
<evidence type="ECO:0000313" key="2">
    <source>
        <dbReference type="EMBL" id="GHF42482.1"/>
    </source>
</evidence>
<dbReference type="Proteomes" id="UP000539473">
    <property type="component" value="Unassembled WGS sequence"/>
</dbReference>
<dbReference type="InterPro" id="IPR017946">
    <property type="entry name" value="PLC-like_Pdiesterase_TIM-brl"/>
</dbReference>
<evidence type="ECO:0000313" key="3">
    <source>
        <dbReference type="EMBL" id="MBB5376653.1"/>
    </source>
</evidence>
<dbReference type="Gene3D" id="3.20.20.190">
    <property type="entry name" value="Phosphatidylinositol (PI) phosphodiesterase"/>
    <property type="match status" value="1"/>
</dbReference>
<reference evidence="2" key="4">
    <citation type="submission" date="2024-05" db="EMBL/GenBank/DDBJ databases">
        <authorList>
            <person name="Sun Q."/>
            <person name="Zhou Y."/>
        </authorList>
    </citation>
    <scope>NUCLEOTIDE SEQUENCE</scope>
    <source>
        <strain evidence="2">CGMCC 1.18437</strain>
    </source>
</reference>
<reference evidence="3 4" key="3">
    <citation type="submission" date="2020-08" db="EMBL/GenBank/DDBJ databases">
        <title>Genomic Encyclopedia of Type Strains, Phase IV (KMG-IV): sequencing the most valuable type-strain genomes for metagenomic binning, comparative biology and taxonomic classification.</title>
        <authorList>
            <person name="Goeker M."/>
        </authorList>
    </citation>
    <scope>NUCLEOTIDE SEQUENCE [LARGE SCALE GENOMIC DNA]</scope>
    <source>
        <strain evidence="3 4">DSM 27521</strain>
    </source>
</reference>
<dbReference type="Proteomes" id="UP000619376">
    <property type="component" value="Unassembled WGS sequence"/>
</dbReference>
<keyword evidence="3" id="KW-0378">Hydrolase</keyword>
<organism evidence="3 4">
    <name type="scientific">Deinococcus metalli</name>
    <dbReference type="NCBI Taxonomy" id="1141878"/>
    <lineage>
        <taxon>Bacteria</taxon>
        <taxon>Thermotogati</taxon>
        <taxon>Deinococcota</taxon>
        <taxon>Deinococci</taxon>
        <taxon>Deinococcales</taxon>
        <taxon>Deinococcaceae</taxon>
        <taxon>Deinococcus</taxon>
    </lineage>
</organism>
<proteinExistence type="predicted"/>
<accession>A0A7W8NR95</accession>
<dbReference type="GO" id="GO:0006629">
    <property type="term" value="P:lipid metabolic process"/>
    <property type="evidence" value="ECO:0007669"/>
    <property type="project" value="InterPro"/>
</dbReference>
<evidence type="ECO:0000313" key="4">
    <source>
        <dbReference type="Proteomes" id="UP000539473"/>
    </source>
</evidence>
<feature type="domain" description="GP-PDE" evidence="1">
    <location>
        <begin position="19"/>
        <end position="241"/>
    </location>
</feature>
<comment type="caution">
    <text evidence="3">The sequence shown here is derived from an EMBL/GenBank/DDBJ whole genome shotgun (WGS) entry which is preliminary data.</text>
</comment>
<dbReference type="EMBL" id="BNAJ01000004">
    <property type="protein sequence ID" value="GHF42482.1"/>
    <property type="molecule type" value="Genomic_DNA"/>
</dbReference>
<protein>
    <submittedName>
        <fullName evidence="3">Glycerophosphoryl diester phosphodiesterase</fullName>
        <ecNumber evidence="3">3.1.4.46</ecNumber>
    </submittedName>
</protein>
<reference evidence="5" key="2">
    <citation type="journal article" date="2019" name="Int. J. Syst. Evol. Microbiol.">
        <title>The Global Catalogue of Microorganisms (GCM) 10K type strain sequencing project: providing services to taxonomists for standard genome sequencing and annotation.</title>
        <authorList>
            <consortium name="The Broad Institute Genomics Platform"/>
            <consortium name="The Broad Institute Genome Sequencing Center for Infectious Disease"/>
            <person name="Wu L."/>
            <person name="Ma J."/>
        </authorList>
    </citation>
    <scope>NUCLEOTIDE SEQUENCE [LARGE SCALE GENOMIC DNA]</scope>
    <source>
        <strain evidence="5">CGMCC 1.18437</strain>
    </source>
</reference>
<dbReference type="SUPFAM" id="SSF51695">
    <property type="entry name" value="PLC-like phosphodiesterases"/>
    <property type="match status" value="1"/>
</dbReference>
<sequence>MTRWRSTNGALLERRAAGVLRTAHGGAAWAAGPNTAEALRAALAVRPDYVELDVHVTRDGELLLWHDEHIVTPAGAFAIAAHPLADLLALPTPDGTLMTLPQALEEARGRSGVMIDLKAPDLYAPLIATLDTLDVHDALVCGGYVDTLLALKARRPDLPVSLTPDAAAYASFGVTLRRLGSLDAVTVYWRTVDAAMVEAAHALGVMVLAWTVDHPPVAAHLLALGVDGLTSNSPAVLSALRRHPAPGPGTDPRLLVPGYLES</sequence>